<keyword evidence="5" id="KW-1185">Reference proteome</keyword>
<dbReference type="InterPro" id="IPR003658">
    <property type="entry name" value="Anti-sigma_ant"/>
</dbReference>
<evidence type="ECO:0000313" key="5">
    <source>
        <dbReference type="Proteomes" id="UP001500582"/>
    </source>
</evidence>
<dbReference type="Proteomes" id="UP001500582">
    <property type="component" value="Unassembled WGS sequence"/>
</dbReference>
<dbReference type="Pfam" id="PF01740">
    <property type="entry name" value="STAS"/>
    <property type="match status" value="1"/>
</dbReference>
<organism evidence="4 5">
    <name type="scientific">Mucilaginibacter gynuensis</name>
    <dbReference type="NCBI Taxonomy" id="1302236"/>
    <lineage>
        <taxon>Bacteria</taxon>
        <taxon>Pseudomonadati</taxon>
        <taxon>Bacteroidota</taxon>
        <taxon>Sphingobacteriia</taxon>
        <taxon>Sphingobacteriales</taxon>
        <taxon>Sphingobacteriaceae</taxon>
        <taxon>Mucilaginibacter</taxon>
    </lineage>
</organism>
<dbReference type="CDD" id="cd07043">
    <property type="entry name" value="STAS_anti-anti-sigma_factors"/>
    <property type="match status" value="1"/>
</dbReference>
<evidence type="ECO:0000256" key="2">
    <source>
        <dbReference type="RuleBase" id="RU003749"/>
    </source>
</evidence>
<dbReference type="PANTHER" id="PTHR33495">
    <property type="entry name" value="ANTI-SIGMA FACTOR ANTAGONIST TM_1081-RELATED-RELATED"/>
    <property type="match status" value="1"/>
</dbReference>
<dbReference type="Gene3D" id="3.30.750.24">
    <property type="entry name" value="STAS domain"/>
    <property type="match status" value="1"/>
</dbReference>
<evidence type="ECO:0000259" key="3">
    <source>
        <dbReference type="PROSITE" id="PS50801"/>
    </source>
</evidence>
<dbReference type="RefSeq" id="WP_345210184.1">
    <property type="nucleotide sequence ID" value="NZ_BAABFT010000002.1"/>
</dbReference>
<comment type="similarity">
    <text evidence="1 2">Belongs to the anti-sigma-factor antagonist family.</text>
</comment>
<evidence type="ECO:0000256" key="1">
    <source>
        <dbReference type="ARBA" id="ARBA00009013"/>
    </source>
</evidence>
<reference evidence="5" key="1">
    <citation type="journal article" date="2019" name="Int. J. Syst. Evol. Microbiol.">
        <title>The Global Catalogue of Microorganisms (GCM) 10K type strain sequencing project: providing services to taxonomists for standard genome sequencing and annotation.</title>
        <authorList>
            <consortium name="The Broad Institute Genomics Platform"/>
            <consortium name="The Broad Institute Genome Sequencing Center for Infectious Disease"/>
            <person name="Wu L."/>
            <person name="Ma J."/>
        </authorList>
    </citation>
    <scope>NUCLEOTIDE SEQUENCE [LARGE SCALE GENOMIC DNA]</scope>
    <source>
        <strain evidence="5">JCM 17705</strain>
    </source>
</reference>
<dbReference type="EMBL" id="BAABFT010000002">
    <property type="protein sequence ID" value="GAA4316010.1"/>
    <property type="molecule type" value="Genomic_DNA"/>
</dbReference>
<dbReference type="NCBIfam" id="TIGR00377">
    <property type="entry name" value="ant_ant_sig"/>
    <property type="match status" value="1"/>
</dbReference>
<dbReference type="InterPro" id="IPR002645">
    <property type="entry name" value="STAS_dom"/>
</dbReference>
<sequence length="110" mass="12462">MINTIKEQNGYLIVDLNISEASLNNSDPFKRELIALLDEKQKKVVIDMSKVEYMDSSFLGALVSSLKHAIALKSDIVLIGLRKDISDLFALIRLDKVFKIYKDFNEVPTT</sequence>
<dbReference type="PANTHER" id="PTHR33495:SF2">
    <property type="entry name" value="ANTI-SIGMA FACTOR ANTAGONIST TM_1081-RELATED"/>
    <property type="match status" value="1"/>
</dbReference>
<evidence type="ECO:0000313" key="4">
    <source>
        <dbReference type="EMBL" id="GAA4316010.1"/>
    </source>
</evidence>
<dbReference type="SUPFAM" id="SSF52091">
    <property type="entry name" value="SpoIIaa-like"/>
    <property type="match status" value="1"/>
</dbReference>
<accession>A0ABP8G2M4</accession>
<comment type="caution">
    <text evidence="4">The sequence shown here is derived from an EMBL/GenBank/DDBJ whole genome shotgun (WGS) entry which is preliminary data.</text>
</comment>
<name>A0ABP8G2M4_9SPHI</name>
<gene>
    <name evidence="4" type="ORF">GCM10023149_12840</name>
</gene>
<feature type="domain" description="STAS" evidence="3">
    <location>
        <begin position="19"/>
        <end position="110"/>
    </location>
</feature>
<proteinExistence type="inferred from homology"/>
<protein>
    <recommendedName>
        <fullName evidence="2">Anti-sigma factor antagonist</fullName>
    </recommendedName>
</protein>
<dbReference type="PROSITE" id="PS50801">
    <property type="entry name" value="STAS"/>
    <property type="match status" value="1"/>
</dbReference>
<dbReference type="InterPro" id="IPR036513">
    <property type="entry name" value="STAS_dom_sf"/>
</dbReference>